<dbReference type="EC" id="3.6.1.7" evidence="1"/>
<dbReference type="Proteomes" id="UP001221686">
    <property type="component" value="Unassembled WGS sequence"/>
</dbReference>
<dbReference type="GO" id="GO:0003998">
    <property type="term" value="F:acylphosphatase activity"/>
    <property type="evidence" value="ECO:0007669"/>
    <property type="project" value="UniProtKB-EC"/>
</dbReference>
<sequence>MNLGAQRLSIALRGVLQAVGFRPFVCRLAGQMGLSGWVRNEADGVQLEVKP</sequence>
<accession>A0ABT5E622</accession>
<dbReference type="PANTHER" id="PTHR42959">
    <property type="entry name" value="CARBAMOYLTRANSFERASE"/>
    <property type="match status" value="1"/>
</dbReference>
<dbReference type="Pfam" id="PF00708">
    <property type="entry name" value="Acylphosphatase"/>
    <property type="match status" value="1"/>
</dbReference>
<evidence type="ECO:0000256" key="1">
    <source>
        <dbReference type="PROSITE-ProRule" id="PRU00520"/>
    </source>
</evidence>
<dbReference type="PANTHER" id="PTHR42959:SF1">
    <property type="entry name" value="CARBAMOYLTRANSFERASE HYPF"/>
    <property type="match status" value="1"/>
</dbReference>
<name>A0ABT5E622_9BACT</name>
<feature type="domain" description="Acylphosphatase-like" evidence="3">
    <location>
        <begin position="7"/>
        <end position="51"/>
    </location>
</feature>
<dbReference type="SUPFAM" id="SSF54975">
    <property type="entry name" value="Acylphosphatase/BLUF domain-like"/>
    <property type="match status" value="1"/>
</dbReference>
<reference evidence="4 5" key="1">
    <citation type="submission" date="2022-11" db="EMBL/GenBank/DDBJ databases">
        <title>Minimal conservation of predation-associated metabolite biosynthetic gene clusters underscores biosynthetic potential of Myxococcota including descriptions for ten novel species: Archangium lansinium sp. nov., Myxococcus landrumus sp. nov., Nannocystis bai.</title>
        <authorList>
            <person name="Ahearne A."/>
            <person name="Stevens C."/>
            <person name="Dowd S."/>
        </authorList>
    </citation>
    <scope>NUCLEOTIDE SEQUENCE [LARGE SCALE GENOMIC DNA]</scope>
    <source>
        <strain evidence="4 5">BB15-2</strain>
    </source>
</reference>
<dbReference type="InterPro" id="IPR001792">
    <property type="entry name" value="Acylphosphatase-like_dom"/>
</dbReference>
<keyword evidence="1 4" id="KW-0378">Hydrolase</keyword>
<protein>
    <recommendedName>
        <fullName evidence="1">acylphosphatase</fullName>
        <ecNumber evidence="1">3.6.1.7</ecNumber>
    </recommendedName>
</protein>
<comment type="catalytic activity">
    <reaction evidence="1">
        <text>an acyl phosphate + H2O = a carboxylate + phosphate + H(+)</text>
        <dbReference type="Rhea" id="RHEA:14965"/>
        <dbReference type="ChEBI" id="CHEBI:15377"/>
        <dbReference type="ChEBI" id="CHEBI:15378"/>
        <dbReference type="ChEBI" id="CHEBI:29067"/>
        <dbReference type="ChEBI" id="CHEBI:43474"/>
        <dbReference type="ChEBI" id="CHEBI:59918"/>
        <dbReference type="EC" id="3.6.1.7"/>
    </reaction>
</comment>
<dbReference type="InterPro" id="IPR051060">
    <property type="entry name" value="Carbamoyltrans_HypF-like"/>
</dbReference>
<dbReference type="RefSeq" id="WP_272089369.1">
    <property type="nucleotide sequence ID" value="NZ_JAQNDL010000003.1"/>
</dbReference>
<evidence type="ECO:0000313" key="4">
    <source>
        <dbReference type="EMBL" id="MDC0720860.1"/>
    </source>
</evidence>
<keyword evidence="5" id="KW-1185">Reference proteome</keyword>
<evidence type="ECO:0000259" key="3">
    <source>
        <dbReference type="PROSITE" id="PS51160"/>
    </source>
</evidence>
<proteinExistence type="inferred from homology"/>
<dbReference type="InterPro" id="IPR036046">
    <property type="entry name" value="Acylphosphatase-like_dom_sf"/>
</dbReference>
<dbReference type="EMBL" id="JAQNDL010000003">
    <property type="protein sequence ID" value="MDC0720860.1"/>
    <property type="molecule type" value="Genomic_DNA"/>
</dbReference>
<feature type="active site" evidence="1">
    <location>
        <position position="40"/>
    </location>
</feature>
<comment type="caution">
    <text evidence="4">The sequence shown here is derived from an EMBL/GenBank/DDBJ whole genome shotgun (WGS) entry which is preliminary data.</text>
</comment>
<feature type="active site" evidence="1">
    <location>
        <position position="22"/>
    </location>
</feature>
<evidence type="ECO:0000256" key="2">
    <source>
        <dbReference type="RuleBase" id="RU004168"/>
    </source>
</evidence>
<dbReference type="PROSITE" id="PS51160">
    <property type="entry name" value="ACYLPHOSPHATASE_3"/>
    <property type="match status" value="1"/>
</dbReference>
<organism evidence="4 5">
    <name type="scientific">Nannocystis bainbridge</name>
    <dbReference type="NCBI Taxonomy" id="2995303"/>
    <lineage>
        <taxon>Bacteria</taxon>
        <taxon>Pseudomonadati</taxon>
        <taxon>Myxococcota</taxon>
        <taxon>Polyangia</taxon>
        <taxon>Nannocystales</taxon>
        <taxon>Nannocystaceae</taxon>
        <taxon>Nannocystis</taxon>
    </lineage>
</organism>
<gene>
    <name evidence="4" type="ORF">POL25_28405</name>
</gene>
<evidence type="ECO:0000313" key="5">
    <source>
        <dbReference type="Proteomes" id="UP001221686"/>
    </source>
</evidence>
<comment type="similarity">
    <text evidence="2">Belongs to the acylphosphatase family.</text>
</comment>
<dbReference type="Gene3D" id="3.30.70.100">
    <property type="match status" value="1"/>
</dbReference>